<feature type="transmembrane region" description="Helical" evidence="7">
    <location>
        <begin position="92"/>
        <end position="119"/>
    </location>
</feature>
<dbReference type="GO" id="GO:0022857">
    <property type="term" value="F:transmembrane transporter activity"/>
    <property type="evidence" value="ECO:0007669"/>
    <property type="project" value="InterPro"/>
</dbReference>
<accession>A0A1T4XX13</accession>
<dbReference type="InterPro" id="IPR036259">
    <property type="entry name" value="MFS_trans_sf"/>
</dbReference>
<organism evidence="9 10">
    <name type="scientific">Agreia bicolorata</name>
    <dbReference type="NCBI Taxonomy" id="110935"/>
    <lineage>
        <taxon>Bacteria</taxon>
        <taxon>Bacillati</taxon>
        <taxon>Actinomycetota</taxon>
        <taxon>Actinomycetes</taxon>
        <taxon>Micrococcales</taxon>
        <taxon>Microbacteriaceae</taxon>
        <taxon>Agreia</taxon>
    </lineage>
</organism>
<dbReference type="InterPro" id="IPR010290">
    <property type="entry name" value="TM_effector"/>
</dbReference>
<evidence type="ECO:0000256" key="2">
    <source>
        <dbReference type="ARBA" id="ARBA00022448"/>
    </source>
</evidence>
<feature type="transmembrane region" description="Helical" evidence="7">
    <location>
        <begin position="317"/>
        <end position="336"/>
    </location>
</feature>
<evidence type="ECO:0000259" key="8">
    <source>
        <dbReference type="PROSITE" id="PS50850"/>
    </source>
</evidence>
<dbReference type="PANTHER" id="PTHR23513">
    <property type="entry name" value="INTEGRAL MEMBRANE EFFLUX PROTEIN-RELATED"/>
    <property type="match status" value="1"/>
</dbReference>
<protein>
    <submittedName>
        <fullName evidence="9">MFS-type transporter involved in bile tolerance, Atg22 family</fullName>
    </submittedName>
</protein>
<keyword evidence="2" id="KW-0813">Transport</keyword>
<feature type="transmembrane region" description="Helical" evidence="7">
    <location>
        <begin position="292"/>
        <end position="311"/>
    </location>
</feature>
<feature type="transmembrane region" description="Helical" evidence="7">
    <location>
        <begin position="62"/>
        <end position="80"/>
    </location>
</feature>
<evidence type="ECO:0000256" key="3">
    <source>
        <dbReference type="ARBA" id="ARBA00022475"/>
    </source>
</evidence>
<sequence length="415" mass="42766">MTRQLPLIQTQSRLSLFWRYWLASSLSGVGLSIASVAFPLVAVVTLGSSPLELGIVAAASNIGWLLLGLPAGVIAERFALKRVQISMDLLRLLVIAAIVAMWATGVLSIWSLVVAGFVVSCADVLFDVANSTYLPSIIDDDELEQRNSLMSATHAVASTGGPALGGVMAGILGPVLTLATTGIGYLASAFIFSGFPSVDAAATGKERTYRSLIGEGVRHVFSHPVLRPTTILAAVLNFAVGAQAALVAVFLVRELDVNVAVVGLLLAFDGVGALIGAAIATTMIRRLGSARTTLQAAWATTAGCILLAVALPGWGLSAFAAGSVLAGAGAVVVSITTRSYRQRETPPELLGRVMATVRFISWGCLPLGSLIAGILAQTTTPKISLVVIGVASAAAPLIFALSAVGRVTDLNDVEP</sequence>
<evidence type="ECO:0000256" key="6">
    <source>
        <dbReference type="ARBA" id="ARBA00023136"/>
    </source>
</evidence>
<feature type="transmembrane region" description="Helical" evidence="7">
    <location>
        <begin position="357"/>
        <end position="377"/>
    </location>
</feature>
<comment type="subcellular location">
    <subcellularLocation>
        <location evidence="1">Cell membrane</location>
        <topology evidence="1">Multi-pass membrane protein</topology>
    </subcellularLocation>
</comment>
<dbReference type="EMBL" id="FUYG01000004">
    <property type="protein sequence ID" value="SKA94070.1"/>
    <property type="molecule type" value="Genomic_DNA"/>
</dbReference>
<dbReference type="GO" id="GO:0005886">
    <property type="term" value="C:plasma membrane"/>
    <property type="evidence" value="ECO:0007669"/>
    <property type="project" value="UniProtKB-SubCell"/>
</dbReference>
<evidence type="ECO:0000313" key="10">
    <source>
        <dbReference type="Proteomes" id="UP000189735"/>
    </source>
</evidence>
<feature type="transmembrane region" description="Helical" evidence="7">
    <location>
        <begin position="383"/>
        <end position="404"/>
    </location>
</feature>
<feature type="transmembrane region" description="Helical" evidence="7">
    <location>
        <begin position="231"/>
        <end position="251"/>
    </location>
</feature>
<dbReference type="CDD" id="cd06173">
    <property type="entry name" value="MFS_MefA_like"/>
    <property type="match status" value="1"/>
</dbReference>
<dbReference type="PANTHER" id="PTHR23513:SF6">
    <property type="entry name" value="MAJOR FACILITATOR SUPERFAMILY ASSOCIATED DOMAIN-CONTAINING PROTEIN"/>
    <property type="match status" value="1"/>
</dbReference>
<dbReference type="Pfam" id="PF05977">
    <property type="entry name" value="MFS_3"/>
    <property type="match status" value="1"/>
</dbReference>
<dbReference type="RefSeq" id="WP_044442241.1">
    <property type="nucleotide sequence ID" value="NZ_FUYG01000004.1"/>
</dbReference>
<feature type="transmembrane region" description="Helical" evidence="7">
    <location>
        <begin position="20"/>
        <end position="42"/>
    </location>
</feature>
<keyword evidence="3" id="KW-1003">Cell membrane</keyword>
<proteinExistence type="predicted"/>
<dbReference type="PROSITE" id="PS50850">
    <property type="entry name" value="MFS"/>
    <property type="match status" value="1"/>
</dbReference>
<dbReference type="SUPFAM" id="SSF103473">
    <property type="entry name" value="MFS general substrate transporter"/>
    <property type="match status" value="1"/>
</dbReference>
<feature type="domain" description="Major facilitator superfamily (MFS) profile" evidence="8">
    <location>
        <begin position="225"/>
        <end position="415"/>
    </location>
</feature>
<dbReference type="AlphaFoldDB" id="A0A1T4XX13"/>
<dbReference type="Proteomes" id="UP000189735">
    <property type="component" value="Unassembled WGS sequence"/>
</dbReference>
<feature type="transmembrane region" description="Helical" evidence="7">
    <location>
        <begin position="257"/>
        <end position="280"/>
    </location>
</feature>
<feature type="transmembrane region" description="Helical" evidence="7">
    <location>
        <begin position="171"/>
        <end position="195"/>
    </location>
</feature>
<dbReference type="Gene3D" id="1.20.1250.20">
    <property type="entry name" value="MFS general substrate transporter like domains"/>
    <property type="match status" value="1"/>
</dbReference>
<evidence type="ECO:0000256" key="5">
    <source>
        <dbReference type="ARBA" id="ARBA00022989"/>
    </source>
</evidence>
<gene>
    <name evidence="9" type="ORF">SAMN06295879_1889</name>
</gene>
<name>A0A1T4XX13_9MICO</name>
<keyword evidence="5 7" id="KW-1133">Transmembrane helix</keyword>
<dbReference type="InterPro" id="IPR020846">
    <property type="entry name" value="MFS_dom"/>
</dbReference>
<evidence type="ECO:0000313" key="9">
    <source>
        <dbReference type="EMBL" id="SKA94070.1"/>
    </source>
</evidence>
<keyword evidence="4 7" id="KW-0812">Transmembrane</keyword>
<evidence type="ECO:0000256" key="4">
    <source>
        <dbReference type="ARBA" id="ARBA00022692"/>
    </source>
</evidence>
<reference evidence="10" key="1">
    <citation type="submission" date="2017-02" db="EMBL/GenBank/DDBJ databases">
        <authorList>
            <person name="Varghese N."/>
            <person name="Submissions S."/>
        </authorList>
    </citation>
    <scope>NUCLEOTIDE SEQUENCE [LARGE SCALE GENOMIC DNA]</scope>
    <source>
        <strain evidence="10">VKM Ac-2052</strain>
    </source>
</reference>
<evidence type="ECO:0000256" key="1">
    <source>
        <dbReference type="ARBA" id="ARBA00004651"/>
    </source>
</evidence>
<keyword evidence="6 7" id="KW-0472">Membrane</keyword>
<evidence type="ECO:0000256" key="7">
    <source>
        <dbReference type="SAM" id="Phobius"/>
    </source>
</evidence>